<accession>A0ABQ6IP25</accession>
<gene>
    <name evidence="2" type="ORF">GCM10025883_10280</name>
</gene>
<evidence type="ECO:0000256" key="1">
    <source>
        <dbReference type="SAM" id="MobiDB-lite"/>
    </source>
</evidence>
<feature type="compositionally biased region" description="Low complexity" evidence="1">
    <location>
        <begin position="26"/>
        <end position="42"/>
    </location>
</feature>
<reference evidence="3" key="1">
    <citation type="journal article" date="2019" name="Int. J. Syst. Evol. Microbiol.">
        <title>The Global Catalogue of Microorganisms (GCM) 10K type strain sequencing project: providing services to taxonomists for standard genome sequencing and annotation.</title>
        <authorList>
            <consortium name="The Broad Institute Genomics Platform"/>
            <consortium name="The Broad Institute Genome Sequencing Center for Infectious Disease"/>
            <person name="Wu L."/>
            <person name="Ma J."/>
        </authorList>
    </citation>
    <scope>NUCLEOTIDE SEQUENCE [LARGE SCALE GENOMIC DNA]</scope>
    <source>
        <strain evidence="3">NBRC 113072</strain>
    </source>
</reference>
<comment type="caution">
    <text evidence="2">The sequence shown here is derived from an EMBL/GenBank/DDBJ whole genome shotgun (WGS) entry which is preliminary data.</text>
</comment>
<feature type="compositionally biased region" description="Basic and acidic residues" evidence="1">
    <location>
        <begin position="48"/>
        <end position="70"/>
    </location>
</feature>
<protein>
    <submittedName>
        <fullName evidence="2">Uncharacterized protein</fullName>
    </submittedName>
</protein>
<name>A0ABQ6IP25_9MICO</name>
<sequence>MSDASGAGEGPGVEDEPDTGPASEVSAAGTTTDTGSMSDDGAVGTGENHPDAHGRAFDDGSRPARAEDRR</sequence>
<keyword evidence="3" id="KW-1185">Reference proteome</keyword>
<dbReference type="Proteomes" id="UP001157126">
    <property type="component" value="Unassembled WGS sequence"/>
</dbReference>
<evidence type="ECO:0000313" key="3">
    <source>
        <dbReference type="Proteomes" id="UP001157126"/>
    </source>
</evidence>
<proteinExistence type="predicted"/>
<feature type="region of interest" description="Disordered" evidence="1">
    <location>
        <begin position="1"/>
        <end position="70"/>
    </location>
</feature>
<organism evidence="2 3">
    <name type="scientific">Mobilicoccus caccae</name>
    <dbReference type="NCBI Taxonomy" id="1859295"/>
    <lineage>
        <taxon>Bacteria</taxon>
        <taxon>Bacillati</taxon>
        <taxon>Actinomycetota</taxon>
        <taxon>Actinomycetes</taxon>
        <taxon>Micrococcales</taxon>
        <taxon>Dermatophilaceae</taxon>
        <taxon>Mobilicoccus</taxon>
    </lineage>
</organism>
<evidence type="ECO:0000313" key="2">
    <source>
        <dbReference type="EMBL" id="GMA38983.1"/>
    </source>
</evidence>
<dbReference type="EMBL" id="BSUO01000001">
    <property type="protein sequence ID" value="GMA38983.1"/>
    <property type="molecule type" value="Genomic_DNA"/>
</dbReference>
<dbReference type="RefSeq" id="WP_284305977.1">
    <property type="nucleotide sequence ID" value="NZ_BSUO01000001.1"/>
</dbReference>